<accession>A0A4Q2UB70</accession>
<organism evidence="1 2">
    <name type="scientific">Lichenibacterium minor</name>
    <dbReference type="NCBI Taxonomy" id="2316528"/>
    <lineage>
        <taxon>Bacteria</taxon>
        <taxon>Pseudomonadati</taxon>
        <taxon>Pseudomonadota</taxon>
        <taxon>Alphaproteobacteria</taxon>
        <taxon>Hyphomicrobiales</taxon>
        <taxon>Lichenihabitantaceae</taxon>
        <taxon>Lichenibacterium</taxon>
    </lineage>
</organism>
<evidence type="ECO:0008006" key="3">
    <source>
        <dbReference type="Google" id="ProtNLM"/>
    </source>
</evidence>
<gene>
    <name evidence="1" type="ORF">D3273_10020</name>
</gene>
<dbReference type="Proteomes" id="UP000290759">
    <property type="component" value="Unassembled WGS sequence"/>
</dbReference>
<sequence>MTPRNVSITLGRPLGATLLLGALLLGALAAVGASWADLSAAGEERDAKADLLERGVAASRRAQVAPAARLADPFVAADSATLAAAAVDSNLRALAAAAGLSLLSNRADAKPDEPGGADAGLGTRIEDQAVVEGPNDALQAFLVRLEGGTPTVLVDGLAIEPAEVDQAALGDPQSPRLRMSLTLGAFWRPGAAAPK</sequence>
<dbReference type="Pfam" id="PF10741">
    <property type="entry name" value="T2SSM_b"/>
    <property type="match status" value="1"/>
</dbReference>
<dbReference type="AlphaFoldDB" id="A0A4Q2UB70"/>
<dbReference type="NCBIfam" id="NF040576">
    <property type="entry name" value="T2SS_GspM_XpsM"/>
    <property type="match status" value="1"/>
</dbReference>
<comment type="caution">
    <text evidence="1">The sequence shown here is derived from an EMBL/GenBank/DDBJ whole genome shotgun (WGS) entry which is preliminary data.</text>
</comment>
<dbReference type="OrthoDB" id="8456037at2"/>
<name>A0A4Q2UB70_9HYPH</name>
<dbReference type="RefSeq" id="WP_129226275.1">
    <property type="nucleotide sequence ID" value="NZ_QYBB01000009.1"/>
</dbReference>
<dbReference type="InterPro" id="IPR034756">
    <property type="entry name" value="T2SSM_b"/>
</dbReference>
<evidence type="ECO:0000313" key="1">
    <source>
        <dbReference type="EMBL" id="RYC32155.1"/>
    </source>
</evidence>
<proteinExistence type="predicted"/>
<protein>
    <recommendedName>
        <fullName evidence="3">General secretion pathway protein GspM</fullName>
    </recommendedName>
</protein>
<reference evidence="1 2" key="2">
    <citation type="submission" date="2019-02" db="EMBL/GenBank/DDBJ databases">
        <title>'Lichenibacterium ramalinii' gen. nov. sp. nov., 'Lichenibacterium minor' gen. nov. sp. nov.</title>
        <authorList>
            <person name="Pankratov T."/>
        </authorList>
    </citation>
    <scope>NUCLEOTIDE SEQUENCE [LARGE SCALE GENOMIC DNA]</scope>
    <source>
        <strain evidence="1 2">RmlP026</strain>
    </source>
</reference>
<reference evidence="1 2" key="1">
    <citation type="submission" date="2018-12" db="EMBL/GenBank/DDBJ databases">
        <authorList>
            <person name="Grouzdev D.S."/>
            <person name="Krutkina M.S."/>
        </authorList>
    </citation>
    <scope>NUCLEOTIDE SEQUENCE [LARGE SCALE GENOMIC DNA]</scope>
    <source>
        <strain evidence="1 2">RmlP026</strain>
    </source>
</reference>
<keyword evidence="2" id="KW-1185">Reference proteome</keyword>
<dbReference type="EMBL" id="QYBB01000009">
    <property type="protein sequence ID" value="RYC32155.1"/>
    <property type="molecule type" value="Genomic_DNA"/>
</dbReference>
<evidence type="ECO:0000313" key="2">
    <source>
        <dbReference type="Proteomes" id="UP000290759"/>
    </source>
</evidence>